<evidence type="ECO:0000256" key="1">
    <source>
        <dbReference type="ARBA" id="ARBA00022729"/>
    </source>
</evidence>
<feature type="signal peptide" evidence="2">
    <location>
        <begin position="1"/>
        <end position="21"/>
    </location>
</feature>
<dbReference type="OrthoDB" id="623670at2759"/>
<dbReference type="PANTHER" id="PTHR31836">
    <property type="match status" value="1"/>
</dbReference>
<sequence length="162" mass="16856">MAIFFKLAVIATAALATMVAAAPVDPTATIATDAAAEGTSTSTRQTTAKLIARDDQEAIVEQGIASPYSGRGTWFTDSVGSCGTEFNTNDLIVAMNAIQMQGTAQCGKSVRIKSGGKTVTARVTDTCPAEFCKPGSLDLSQAAFEQLAPLSQGVISIEWEFI</sequence>
<dbReference type="EMBL" id="JAAAIP010000072">
    <property type="protein sequence ID" value="KAG0326841.1"/>
    <property type="molecule type" value="Genomic_DNA"/>
</dbReference>
<feature type="domain" description="RlpA-like protein double-psi beta-barrel" evidence="3">
    <location>
        <begin position="70"/>
        <end position="158"/>
    </location>
</feature>
<dbReference type="Pfam" id="PF03330">
    <property type="entry name" value="DPBB_1"/>
    <property type="match status" value="1"/>
</dbReference>
<dbReference type="CDD" id="cd22191">
    <property type="entry name" value="DPBB_RlpA_EXP_N-like"/>
    <property type="match status" value="1"/>
</dbReference>
<proteinExistence type="predicted"/>
<comment type="caution">
    <text evidence="4">The sequence shown here is derived from an EMBL/GenBank/DDBJ whole genome shotgun (WGS) entry which is preliminary data.</text>
</comment>
<dbReference type="AlphaFoldDB" id="A0A9P6RQX4"/>
<evidence type="ECO:0000259" key="3">
    <source>
        <dbReference type="Pfam" id="PF03330"/>
    </source>
</evidence>
<evidence type="ECO:0000313" key="4">
    <source>
        <dbReference type="EMBL" id="KAG0326841.1"/>
    </source>
</evidence>
<keyword evidence="5" id="KW-1185">Reference proteome</keyword>
<keyword evidence="1 2" id="KW-0732">Signal</keyword>
<evidence type="ECO:0000313" key="5">
    <source>
        <dbReference type="Proteomes" id="UP000738325"/>
    </source>
</evidence>
<dbReference type="InterPro" id="IPR051477">
    <property type="entry name" value="Expansin_CellWall"/>
</dbReference>
<name>A0A9P6RQX4_9FUNG</name>
<protein>
    <recommendedName>
        <fullName evidence="3">RlpA-like protein double-psi beta-barrel domain-containing protein</fullName>
    </recommendedName>
</protein>
<dbReference type="Proteomes" id="UP000738325">
    <property type="component" value="Unassembled WGS sequence"/>
</dbReference>
<accession>A0A9P6RQX4</accession>
<reference evidence="4" key="1">
    <citation type="journal article" date="2020" name="Fungal Divers.">
        <title>Resolving the Mortierellaceae phylogeny through synthesis of multi-gene phylogenetics and phylogenomics.</title>
        <authorList>
            <person name="Vandepol N."/>
            <person name="Liber J."/>
            <person name="Desiro A."/>
            <person name="Na H."/>
            <person name="Kennedy M."/>
            <person name="Barry K."/>
            <person name="Grigoriev I.V."/>
            <person name="Miller A.N."/>
            <person name="O'Donnell K."/>
            <person name="Stajich J.E."/>
            <person name="Bonito G."/>
        </authorList>
    </citation>
    <scope>NUCLEOTIDE SEQUENCE</scope>
    <source>
        <strain evidence="4">REB-010B</strain>
    </source>
</reference>
<dbReference type="PANTHER" id="PTHR31836:SF28">
    <property type="entry name" value="SRCR DOMAIN-CONTAINING PROTEIN-RELATED"/>
    <property type="match status" value="1"/>
</dbReference>
<gene>
    <name evidence="4" type="ORF">BGZ99_008943</name>
</gene>
<dbReference type="Gene3D" id="2.40.40.10">
    <property type="entry name" value="RlpA-like domain"/>
    <property type="match status" value="1"/>
</dbReference>
<organism evidence="4 5">
    <name type="scientific">Dissophora globulifera</name>
    <dbReference type="NCBI Taxonomy" id="979702"/>
    <lineage>
        <taxon>Eukaryota</taxon>
        <taxon>Fungi</taxon>
        <taxon>Fungi incertae sedis</taxon>
        <taxon>Mucoromycota</taxon>
        <taxon>Mortierellomycotina</taxon>
        <taxon>Mortierellomycetes</taxon>
        <taxon>Mortierellales</taxon>
        <taxon>Mortierellaceae</taxon>
        <taxon>Dissophora</taxon>
    </lineage>
</organism>
<feature type="chain" id="PRO_5040285047" description="RlpA-like protein double-psi beta-barrel domain-containing protein" evidence="2">
    <location>
        <begin position="22"/>
        <end position="162"/>
    </location>
</feature>
<evidence type="ECO:0000256" key="2">
    <source>
        <dbReference type="SAM" id="SignalP"/>
    </source>
</evidence>
<dbReference type="SUPFAM" id="SSF50685">
    <property type="entry name" value="Barwin-like endoglucanases"/>
    <property type="match status" value="1"/>
</dbReference>
<dbReference type="InterPro" id="IPR009009">
    <property type="entry name" value="RlpA-like_DPBB"/>
</dbReference>
<dbReference type="InterPro" id="IPR036908">
    <property type="entry name" value="RlpA-like_sf"/>
</dbReference>